<evidence type="ECO:0000313" key="4">
    <source>
        <dbReference type="Proteomes" id="UP000193218"/>
    </source>
</evidence>
<comment type="caution">
    <text evidence="3">The sequence shown here is derived from an EMBL/GenBank/DDBJ whole genome shotgun (WGS) entry which is preliminary data.</text>
</comment>
<dbReference type="OrthoDB" id="2571149at2759"/>
<keyword evidence="4" id="KW-1185">Reference proteome</keyword>
<feature type="region of interest" description="Disordered" evidence="2">
    <location>
        <begin position="409"/>
        <end position="442"/>
    </location>
</feature>
<name>A0A1Y1UI36_9TREE</name>
<dbReference type="Proteomes" id="UP000193218">
    <property type="component" value="Unassembled WGS sequence"/>
</dbReference>
<reference evidence="3 4" key="1">
    <citation type="submission" date="2017-03" db="EMBL/GenBank/DDBJ databases">
        <title>Widespread Adenine N6-methylation of Active Genes in Fungi.</title>
        <authorList>
            <consortium name="DOE Joint Genome Institute"/>
            <person name="Mondo S.J."/>
            <person name="Dannebaum R.O."/>
            <person name="Kuo R.C."/>
            <person name="Louie K.B."/>
            <person name="Bewick A.J."/>
            <person name="Labutti K."/>
            <person name="Haridas S."/>
            <person name="Kuo A."/>
            <person name="Salamov A."/>
            <person name="Ahrendt S.R."/>
            <person name="Lau R."/>
            <person name="Bowen B.P."/>
            <person name="Lipzen A."/>
            <person name="Sullivan W."/>
            <person name="Andreopoulos W.B."/>
            <person name="Clum A."/>
            <person name="Lindquist E."/>
            <person name="Daum C."/>
            <person name="Northen T.R."/>
            <person name="Ramamoorthy G."/>
            <person name="Schmitz R.J."/>
            <person name="Gryganskyi A."/>
            <person name="Culley D."/>
            <person name="Magnuson J."/>
            <person name="James T.Y."/>
            <person name="O'Malley M.A."/>
            <person name="Stajich J.E."/>
            <person name="Spatafora J.W."/>
            <person name="Visel A."/>
            <person name="Grigoriev I.V."/>
        </authorList>
    </citation>
    <scope>NUCLEOTIDE SEQUENCE [LARGE SCALE GENOMIC DNA]</scope>
    <source>
        <strain evidence="3 4">NRRL Y-17943</strain>
    </source>
</reference>
<accession>A0A1Y1UI36</accession>
<feature type="coiled-coil region" evidence="1">
    <location>
        <begin position="322"/>
        <end position="349"/>
    </location>
</feature>
<dbReference type="InParanoid" id="A0A1Y1UI36"/>
<dbReference type="AlphaFoldDB" id="A0A1Y1UI36"/>
<feature type="compositionally biased region" description="Basic and acidic residues" evidence="2">
    <location>
        <begin position="409"/>
        <end position="419"/>
    </location>
</feature>
<feature type="region of interest" description="Disordered" evidence="2">
    <location>
        <begin position="69"/>
        <end position="101"/>
    </location>
</feature>
<dbReference type="EMBL" id="NBSH01000006">
    <property type="protein sequence ID" value="ORX37144.1"/>
    <property type="molecule type" value="Genomic_DNA"/>
</dbReference>
<sequence>MKQALSSPQYFKARVSLQFVPDYPAYLAKAPKSISLPANPPPALPFHKDTAHTIPTKWGLYRSLLRDCRQHDQPAKSSEPSLVPAQLDQTPGAGPSRSHKPLRWPHIHEMVQTDWRNSRHVLSIAQARQFLTYYYQILSDLRSSSPESLARLAAIEESAQRTMIMHRLDVKDAEAEREALKASRRKQWGKMTGGFLYPNAFMPPMPKLRPQPEWIAGTYRSRMKKKEKSIKAMRDAEEARDDILEEIQFLSRLERLDSKVWRLEGSGGWLESYRKTKEAGEAMQRAGAARANATFTEETVKKVLEARKARHKTYMAFAWQRKEEKEARIEARKEERANFYNNKQRAEEMKIERWMREDKSIGRGKNLFEASDQYIYWDEANGGGYVMTRKWKPTTSYGIKKQTLAEAKEDLKQRQEKELPIGLAGSPGSGRTVAEASSSQLV</sequence>
<keyword evidence="1" id="KW-0175">Coiled coil</keyword>
<proteinExistence type="predicted"/>
<dbReference type="RefSeq" id="XP_021871182.1">
    <property type="nucleotide sequence ID" value="XM_022018841.1"/>
</dbReference>
<evidence type="ECO:0000313" key="3">
    <source>
        <dbReference type="EMBL" id="ORX37144.1"/>
    </source>
</evidence>
<dbReference type="GeneID" id="33560650"/>
<evidence type="ECO:0000256" key="1">
    <source>
        <dbReference type="SAM" id="Coils"/>
    </source>
</evidence>
<feature type="coiled-coil region" evidence="1">
    <location>
        <begin position="226"/>
        <end position="253"/>
    </location>
</feature>
<dbReference type="STRING" id="4999.A0A1Y1UI36"/>
<gene>
    <name evidence="3" type="ORF">BD324DRAFT_656327</name>
</gene>
<organism evidence="3 4">
    <name type="scientific">Kockovaella imperatae</name>
    <dbReference type="NCBI Taxonomy" id="4999"/>
    <lineage>
        <taxon>Eukaryota</taxon>
        <taxon>Fungi</taxon>
        <taxon>Dikarya</taxon>
        <taxon>Basidiomycota</taxon>
        <taxon>Agaricomycotina</taxon>
        <taxon>Tremellomycetes</taxon>
        <taxon>Tremellales</taxon>
        <taxon>Cuniculitremaceae</taxon>
        <taxon>Kockovaella</taxon>
    </lineage>
</organism>
<protein>
    <submittedName>
        <fullName evidence="3">Uncharacterized protein</fullName>
    </submittedName>
</protein>
<evidence type="ECO:0000256" key="2">
    <source>
        <dbReference type="SAM" id="MobiDB-lite"/>
    </source>
</evidence>